<evidence type="ECO:0000313" key="2">
    <source>
        <dbReference type="EMBL" id="MFC0386662.1"/>
    </source>
</evidence>
<sequence>MPHSIPTLLTRNLHEVFGQDDPGRRRATIDEIFTEDAVFHEPEAVHRGRDEIAQIAGEIRAAQPGLQYTILRPVEEMHGTVGRIQWVAGRPGEAPAHAGTDVMLIRDGRIAAIYLFFDPLPG</sequence>
<proteinExistence type="predicted"/>
<dbReference type="Gene3D" id="3.10.450.50">
    <property type="match status" value="1"/>
</dbReference>
<gene>
    <name evidence="2" type="ORF">ACFFIC_14055</name>
</gene>
<accession>A0ABV6ITK2</accession>
<dbReference type="InterPro" id="IPR037401">
    <property type="entry name" value="SnoaL-like"/>
</dbReference>
<evidence type="ECO:0000313" key="3">
    <source>
        <dbReference type="Proteomes" id="UP001589789"/>
    </source>
</evidence>
<dbReference type="SUPFAM" id="SSF54427">
    <property type="entry name" value="NTF2-like"/>
    <property type="match status" value="1"/>
</dbReference>
<reference evidence="2 3" key="1">
    <citation type="submission" date="2024-09" db="EMBL/GenBank/DDBJ databases">
        <authorList>
            <person name="Sun Q."/>
            <person name="Mori K."/>
        </authorList>
    </citation>
    <scope>NUCLEOTIDE SEQUENCE [LARGE SCALE GENOMIC DNA]</scope>
    <source>
        <strain evidence="2 3">CCM 7468</strain>
    </source>
</reference>
<dbReference type="InterPro" id="IPR032710">
    <property type="entry name" value="NTF2-like_dom_sf"/>
</dbReference>
<dbReference type="EMBL" id="JBHLVZ010000036">
    <property type="protein sequence ID" value="MFC0386662.1"/>
    <property type="molecule type" value="Genomic_DNA"/>
</dbReference>
<keyword evidence="3" id="KW-1185">Reference proteome</keyword>
<dbReference type="RefSeq" id="WP_377051346.1">
    <property type="nucleotide sequence ID" value="NZ_JBHLVZ010000036.1"/>
</dbReference>
<dbReference type="Pfam" id="PF12680">
    <property type="entry name" value="SnoaL_2"/>
    <property type="match status" value="1"/>
</dbReference>
<feature type="domain" description="SnoaL-like" evidence="1">
    <location>
        <begin position="14"/>
        <end position="112"/>
    </location>
</feature>
<comment type="caution">
    <text evidence="2">The sequence shown here is derived from an EMBL/GenBank/DDBJ whole genome shotgun (WGS) entry which is preliminary data.</text>
</comment>
<name>A0ABV6ITK2_9PROT</name>
<evidence type="ECO:0000259" key="1">
    <source>
        <dbReference type="Pfam" id="PF12680"/>
    </source>
</evidence>
<protein>
    <submittedName>
        <fullName evidence="2">Nuclear transport factor 2 family protein</fullName>
    </submittedName>
</protein>
<organism evidence="2 3">
    <name type="scientific">Muricoccus vinaceus</name>
    <dbReference type="NCBI Taxonomy" id="424704"/>
    <lineage>
        <taxon>Bacteria</taxon>
        <taxon>Pseudomonadati</taxon>
        <taxon>Pseudomonadota</taxon>
        <taxon>Alphaproteobacteria</taxon>
        <taxon>Acetobacterales</taxon>
        <taxon>Roseomonadaceae</taxon>
        <taxon>Muricoccus</taxon>
    </lineage>
</organism>
<dbReference type="Proteomes" id="UP001589789">
    <property type="component" value="Unassembled WGS sequence"/>
</dbReference>